<dbReference type="GO" id="GO:0005506">
    <property type="term" value="F:iron ion binding"/>
    <property type="evidence" value="ECO:0007669"/>
    <property type="project" value="InterPro"/>
</dbReference>
<dbReference type="EMBL" id="SWKU01000003">
    <property type="protein sequence ID" value="KAF3008944.1"/>
    <property type="molecule type" value="Genomic_DNA"/>
</dbReference>
<gene>
    <name evidence="1" type="ORF">E8E13_011375</name>
</gene>
<dbReference type="AlphaFoldDB" id="A0A9P4TNJ1"/>
<proteinExistence type="predicted"/>
<organism evidence="1 2">
    <name type="scientific">Curvularia kusanoi</name>
    <name type="common">Cochliobolus kusanoi</name>
    <dbReference type="NCBI Taxonomy" id="90978"/>
    <lineage>
        <taxon>Eukaryota</taxon>
        <taxon>Fungi</taxon>
        <taxon>Dikarya</taxon>
        <taxon>Ascomycota</taxon>
        <taxon>Pezizomycotina</taxon>
        <taxon>Dothideomycetes</taxon>
        <taxon>Pleosporomycetidae</taxon>
        <taxon>Pleosporales</taxon>
        <taxon>Pleosporineae</taxon>
        <taxon>Pleosporaceae</taxon>
        <taxon>Curvularia</taxon>
    </lineage>
</organism>
<comment type="caution">
    <text evidence="1">The sequence shown here is derived from an EMBL/GenBank/DDBJ whole genome shotgun (WGS) entry which is preliminary data.</text>
</comment>
<dbReference type="InterPro" id="IPR036396">
    <property type="entry name" value="Cyt_P450_sf"/>
</dbReference>
<evidence type="ECO:0000313" key="1">
    <source>
        <dbReference type="EMBL" id="KAF3008944.1"/>
    </source>
</evidence>
<sequence length="168" mass="18366">MSPVTLADLDRTSRDHDKNAIPLIYGSKSECRKSAWYNGAGFNPDKLSIGSTRDPLKLPFYELCVKAKADVLVKQLNGRSGLPIDSTAWSMFYSFDVMGEVAFSHDFGNLRTGNDHPGIQVMHSFLGVASVIQPLPWLVNLLSMLPGAAQALVKLDSVSMNVLARKKA</sequence>
<dbReference type="OrthoDB" id="3931072at2759"/>
<dbReference type="Proteomes" id="UP000801428">
    <property type="component" value="Unassembled WGS sequence"/>
</dbReference>
<name>A0A9P4TNJ1_CURKU</name>
<protein>
    <submittedName>
        <fullName evidence="1">Uncharacterized protein</fullName>
    </submittedName>
</protein>
<accession>A0A9P4TNJ1</accession>
<keyword evidence="2" id="KW-1185">Reference proteome</keyword>
<dbReference type="Gene3D" id="1.10.630.10">
    <property type="entry name" value="Cytochrome P450"/>
    <property type="match status" value="1"/>
</dbReference>
<reference evidence="1" key="1">
    <citation type="submission" date="2019-04" db="EMBL/GenBank/DDBJ databases">
        <title>Sequencing of skin fungus with MAO and IRED activity.</title>
        <authorList>
            <person name="Marsaioli A.J."/>
            <person name="Bonatto J.M.C."/>
            <person name="Reis Junior O."/>
        </authorList>
    </citation>
    <scope>NUCLEOTIDE SEQUENCE</scope>
    <source>
        <strain evidence="1">30M1</strain>
    </source>
</reference>
<dbReference type="GO" id="GO:0020037">
    <property type="term" value="F:heme binding"/>
    <property type="evidence" value="ECO:0007669"/>
    <property type="project" value="InterPro"/>
</dbReference>
<dbReference type="SUPFAM" id="SSF48264">
    <property type="entry name" value="Cytochrome P450"/>
    <property type="match status" value="1"/>
</dbReference>
<evidence type="ECO:0000313" key="2">
    <source>
        <dbReference type="Proteomes" id="UP000801428"/>
    </source>
</evidence>
<dbReference type="GO" id="GO:0016705">
    <property type="term" value="F:oxidoreductase activity, acting on paired donors, with incorporation or reduction of molecular oxygen"/>
    <property type="evidence" value="ECO:0007669"/>
    <property type="project" value="InterPro"/>
</dbReference>
<dbReference type="GO" id="GO:0004497">
    <property type="term" value="F:monooxygenase activity"/>
    <property type="evidence" value="ECO:0007669"/>
    <property type="project" value="InterPro"/>
</dbReference>